<name>A0A7J5U2G6_9BACT</name>
<sequence>MRLCLLLVVLLVSFSASAMSDEQSMPDSLTHTPTDSNRTRPRPAITWAFNLDFRNSFIMRHPVNVWGINSGITFGRKRHHLTLGYYWLTYANQLRLINWRRDALQRVNLGYYTRTDVWFMSLLYWPNLIHNKRWILSTPVEAGAGKALALPTTLGTDQEAPRTQSGFFVPVQVGLYSQWKATRWVGLSTQVGYRYAFHSAQSLPFNGAYYSFGATVFPAFWTDLWRAIRHKERISPFREPASRRKGKPEHLTR</sequence>
<accession>A0A7J5U2G6</accession>
<gene>
    <name evidence="2" type="ORF">F5984_10170</name>
</gene>
<organism evidence="2 3">
    <name type="scientific">Rudanella paleaurantiibacter</name>
    <dbReference type="NCBI Taxonomy" id="2614655"/>
    <lineage>
        <taxon>Bacteria</taxon>
        <taxon>Pseudomonadati</taxon>
        <taxon>Bacteroidota</taxon>
        <taxon>Cytophagia</taxon>
        <taxon>Cytophagales</taxon>
        <taxon>Cytophagaceae</taxon>
        <taxon>Rudanella</taxon>
    </lineage>
</organism>
<proteinExistence type="predicted"/>
<dbReference type="Proteomes" id="UP000488299">
    <property type="component" value="Unassembled WGS sequence"/>
</dbReference>
<comment type="caution">
    <text evidence="2">The sequence shown here is derived from an EMBL/GenBank/DDBJ whole genome shotgun (WGS) entry which is preliminary data.</text>
</comment>
<dbReference type="EMBL" id="WELI01000003">
    <property type="protein sequence ID" value="KAB7731164.1"/>
    <property type="molecule type" value="Genomic_DNA"/>
</dbReference>
<evidence type="ECO:0000256" key="1">
    <source>
        <dbReference type="SAM" id="SignalP"/>
    </source>
</evidence>
<feature type="signal peptide" evidence="1">
    <location>
        <begin position="1"/>
        <end position="18"/>
    </location>
</feature>
<protein>
    <recommendedName>
        <fullName evidence="4">DUF2490 domain-containing protein</fullName>
    </recommendedName>
</protein>
<dbReference type="RefSeq" id="WP_152124147.1">
    <property type="nucleotide sequence ID" value="NZ_WELI01000003.1"/>
</dbReference>
<feature type="chain" id="PRO_5029754394" description="DUF2490 domain-containing protein" evidence="1">
    <location>
        <begin position="19"/>
        <end position="253"/>
    </location>
</feature>
<dbReference type="AlphaFoldDB" id="A0A7J5U2G6"/>
<keyword evidence="3" id="KW-1185">Reference proteome</keyword>
<evidence type="ECO:0000313" key="3">
    <source>
        <dbReference type="Proteomes" id="UP000488299"/>
    </source>
</evidence>
<evidence type="ECO:0008006" key="4">
    <source>
        <dbReference type="Google" id="ProtNLM"/>
    </source>
</evidence>
<evidence type="ECO:0000313" key="2">
    <source>
        <dbReference type="EMBL" id="KAB7731164.1"/>
    </source>
</evidence>
<keyword evidence="1" id="KW-0732">Signal</keyword>
<reference evidence="2 3" key="1">
    <citation type="submission" date="2019-10" db="EMBL/GenBank/DDBJ databases">
        <title>Rudanella paleaurantiibacter sp. nov., isolated from sludge.</title>
        <authorList>
            <person name="Xu S.Q."/>
        </authorList>
    </citation>
    <scope>NUCLEOTIDE SEQUENCE [LARGE SCALE GENOMIC DNA]</scope>
    <source>
        <strain evidence="2 3">HX-22-17</strain>
    </source>
</reference>